<feature type="compositionally biased region" description="Basic and acidic residues" evidence="1">
    <location>
        <begin position="996"/>
        <end position="1015"/>
    </location>
</feature>
<feature type="compositionally biased region" description="Basic and acidic residues" evidence="1">
    <location>
        <begin position="465"/>
        <end position="475"/>
    </location>
</feature>
<evidence type="ECO:0000313" key="2">
    <source>
        <dbReference type="EMBL" id="JAQ07300.1"/>
    </source>
</evidence>
<feature type="compositionally biased region" description="Basic and acidic residues" evidence="1">
    <location>
        <begin position="812"/>
        <end position="862"/>
    </location>
</feature>
<feature type="compositionally biased region" description="Basic and acidic residues" evidence="1">
    <location>
        <begin position="911"/>
        <end position="968"/>
    </location>
</feature>
<dbReference type="GO" id="GO:0045892">
    <property type="term" value="P:negative regulation of DNA-templated transcription"/>
    <property type="evidence" value="ECO:0007669"/>
    <property type="project" value="TreeGrafter"/>
</dbReference>
<feature type="compositionally biased region" description="Basic and acidic residues" evidence="1">
    <location>
        <begin position="709"/>
        <end position="721"/>
    </location>
</feature>
<feature type="compositionally biased region" description="Basic and acidic residues" evidence="1">
    <location>
        <begin position="739"/>
        <end position="759"/>
    </location>
</feature>
<feature type="compositionally biased region" description="Basic and acidic residues" evidence="1">
    <location>
        <begin position="255"/>
        <end position="268"/>
    </location>
</feature>
<feature type="compositionally biased region" description="Basic and acidic residues" evidence="1">
    <location>
        <begin position="885"/>
        <end position="897"/>
    </location>
</feature>
<feature type="region of interest" description="Disordered" evidence="1">
    <location>
        <begin position="775"/>
        <end position="1041"/>
    </location>
</feature>
<feature type="compositionally biased region" description="Polar residues" evidence="1">
    <location>
        <begin position="641"/>
        <end position="655"/>
    </location>
</feature>
<feature type="compositionally biased region" description="Basic residues" evidence="1">
    <location>
        <begin position="1016"/>
        <end position="1031"/>
    </location>
</feature>
<dbReference type="PANTHER" id="PTHR14296">
    <property type="entry name" value="REMODELING AND SPACING FACTOR 1"/>
    <property type="match status" value="1"/>
</dbReference>
<feature type="compositionally biased region" description="Basic and acidic residues" evidence="1">
    <location>
        <begin position="280"/>
        <end position="316"/>
    </location>
</feature>
<feature type="compositionally biased region" description="Basic and acidic residues" evidence="1">
    <location>
        <begin position="975"/>
        <end position="986"/>
    </location>
</feature>
<feature type="compositionally biased region" description="Polar residues" evidence="1">
    <location>
        <begin position="694"/>
        <end position="708"/>
    </location>
</feature>
<feature type="compositionally biased region" description="Basic and acidic residues" evidence="1">
    <location>
        <begin position="778"/>
        <end position="798"/>
    </location>
</feature>
<gene>
    <name evidence="2" type="primary">RSF1_0</name>
    <name evidence="2" type="ORF">g.30898</name>
</gene>
<organism evidence="2">
    <name type="scientific">Lygus hesperus</name>
    <name type="common">Western plant bug</name>
    <dbReference type="NCBI Taxonomy" id="30085"/>
    <lineage>
        <taxon>Eukaryota</taxon>
        <taxon>Metazoa</taxon>
        <taxon>Ecdysozoa</taxon>
        <taxon>Arthropoda</taxon>
        <taxon>Hexapoda</taxon>
        <taxon>Insecta</taxon>
        <taxon>Pterygota</taxon>
        <taxon>Neoptera</taxon>
        <taxon>Paraneoptera</taxon>
        <taxon>Hemiptera</taxon>
        <taxon>Heteroptera</taxon>
        <taxon>Panheteroptera</taxon>
        <taxon>Cimicomorpha</taxon>
        <taxon>Miridae</taxon>
        <taxon>Mirini</taxon>
        <taxon>Lygus</taxon>
    </lineage>
</organism>
<dbReference type="GO" id="GO:0031213">
    <property type="term" value="C:RSF complex"/>
    <property type="evidence" value="ECO:0007669"/>
    <property type="project" value="InterPro"/>
</dbReference>
<feature type="compositionally biased region" description="Polar residues" evidence="1">
    <location>
        <begin position="270"/>
        <end position="279"/>
    </location>
</feature>
<feature type="region of interest" description="Disordered" evidence="1">
    <location>
        <begin position="454"/>
        <end position="483"/>
    </location>
</feature>
<feature type="compositionally biased region" description="Basic and acidic residues" evidence="1">
    <location>
        <begin position="678"/>
        <end position="693"/>
    </location>
</feature>
<feature type="compositionally biased region" description="Acidic residues" evidence="1">
    <location>
        <begin position="224"/>
        <end position="254"/>
    </location>
</feature>
<feature type="non-terminal residue" evidence="2">
    <location>
        <position position="1041"/>
    </location>
</feature>
<feature type="region of interest" description="Disordered" evidence="1">
    <location>
        <begin position="641"/>
        <end position="663"/>
    </location>
</feature>
<dbReference type="EMBL" id="GDHC01011329">
    <property type="protein sequence ID" value="JAQ07300.1"/>
    <property type="molecule type" value="Transcribed_RNA"/>
</dbReference>
<feature type="region of interest" description="Disordered" evidence="1">
    <location>
        <begin position="212"/>
        <end position="415"/>
    </location>
</feature>
<name>A0A146LLL5_LYGHE</name>
<dbReference type="PANTHER" id="PTHR14296:SF16">
    <property type="entry name" value="REMODELING AND SPACING FACTOR 1"/>
    <property type="match status" value="1"/>
</dbReference>
<reference evidence="2" key="1">
    <citation type="journal article" date="2016" name="Gigascience">
        <title>De novo construction of an expanded transcriptome assembly for the western tarnished plant bug, Lygus hesperus.</title>
        <authorList>
            <person name="Tassone E.E."/>
            <person name="Geib S.M."/>
            <person name="Hall B."/>
            <person name="Fabrick J.A."/>
            <person name="Brent C.S."/>
            <person name="Hull J.J."/>
        </authorList>
    </citation>
    <scope>NUCLEOTIDE SEQUENCE</scope>
</reference>
<proteinExistence type="predicted"/>
<sequence length="1041" mass="115107">MADEPDKAEPAAPTCLADPNFAVICSFLDKFAESIGLAVLPFTQLQEMLEDQDQVSQALIDLHVKLLRKARKSFTVDKWEKALTKFAHSYSQQDGWEFERFGYKKSSLGVKLRLLKTLLEAQFDINTKFKNDVNKLTPQQLRIEPLGRDSEGLTYWCQFDPACNVRVYREDVDEETWDLVAQDRHGLVSLIDSLSSGEGQQELDLILNEEEACQENEKPVTDTGQDEDIDEEEEEEEGEEEDEEESENEEEEEKQENAGLKETEKPIEQVESNSAINSQDKPECLTKKETAEQEATKVEDLSTSEVEAKESTKLCSKESTSQEQPAEEVVDKVAAAQPAVEPSKPIESTSDATKPKEERVKATNVLKPEEDVKPVKDEAAKNGVNNKKDGGNNGSIDLSVRALPPRPPSGNRPGSKLEEIFKMKMERPAYPYHDEKTSILSQMAARFNNVENEAEDLSMVSAKRPRLDQGGKDPKNSISGFPKPEHVVGEAIEENVMIFRGEGSGAECNAGNPVAEHDSKKDNSLEVVAVFNASSEEAVREGIRDCIIRDAASANGVPISEVSSKEDHHCKHSSIYTDSELSYLDQIRLVNSNTEPISSLDLTVSPSDSKEFVFEASEAIEEDVMYFSGCGAGHYCDTGNPGESTAEKPSTSEDNTPVEKKGAKKLWSIDTICKSDDSKSTVESADSKTKQEENGPSSVPTVVHNNKLNNKDGIESAEKEPSSVAPNVLEKTKSGNGEENGRKDVGDDQGKGSEVEGKGKKSVFISNIIEVCLNNKPSKKDDKIDKDVPSGSKYEDLFSAKNILPPKSMSNEPRDKELSVSSDISEKNGSPKEESLKKQEEKRSVETDAIKKLDVPKDKEMNDSTAVKQKRGETDEKCITSGVKTSEKCKETPEEPGKNPTGSTDVEIEADNDRKSKSNKKGETTGRKNKTMEKAKEKSEESRKDKLEKDEEEKTKLEESNKKLEETGNKNVVSKNDDISIKDQIDKPVLPPEVVEESKKDAKYTKSDDKYEKSAKSGRKTGKGKEKRVRSGKNVAASSKL</sequence>
<feature type="compositionally biased region" description="Basic and acidic residues" evidence="1">
    <location>
        <begin position="353"/>
        <end position="390"/>
    </location>
</feature>
<protein>
    <submittedName>
        <fullName evidence="2">Remodeling and spacing factor 1</fullName>
    </submittedName>
</protein>
<dbReference type="GO" id="GO:0042393">
    <property type="term" value="F:histone binding"/>
    <property type="evidence" value="ECO:0007669"/>
    <property type="project" value="TreeGrafter"/>
</dbReference>
<feature type="region of interest" description="Disordered" evidence="1">
    <location>
        <begin position="678"/>
        <end position="759"/>
    </location>
</feature>
<dbReference type="AlphaFoldDB" id="A0A146LLL5"/>
<dbReference type="InterPro" id="IPR028938">
    <property type="entry name" value="Rsf1-like"/>
</dbReference>
<evidence type="ECO:0000256" key="1">
    <source>
        <dbReference type="SAM" id="MobiDB-lite"/>
    </source>
</evidence>
<accession>A0A146LLL5</accession>